<reference evidence="2 3" key="1">
    <citation type="submission" date="2018-03" db="EMBL/GenBank/DDBJ databases">
        <title>Draft genome sequence of the first documented clinical Siccibacter turicensis isolate in Austria.</title>
        <authorList>
            <person name="Lepuschitz S."/>
            <person name="Pekard-Amenitsch S."/>
            <person name="Haunold R."/>
            <person name="Schill S."/>
            <person name="Mach R."/>
            <person name="Allerberger F."/>
            <person name="Ruppitsch W."/>
            <person name="Forsythe S.J."/>
        </authorList>
    </citation>
    <scope>NUCLEOTIDE SEQUENCE [LARGE SCALE GENOMIC DNA]</scope>
    <source>
        <strain evidence="2 3">6100069499-17</strain>
    </source>
</reference>
<gene>
    <name evidence="2" type="ORF">C7G83_14200</name>
</gene>
<evidence type="ECO:0000313" key="3">
    <source>
        <dbReference type="Proteomes" id="UP000240212"/>
    </source>
</evidence>
<feature type="transmembrane region" description="Helical" evidence="1">
    <location>
        <begin position="178"/>
        <end position="202"/>
    </location>
</feature>
<dbReference type="EMBL" id="PYEP01000006">
    <property type="protein sequence ID" value="PSN06757.1"/>
    <property type="molecule type" value="Genomic_DNA"/>
</dbReference>
<keyword evidence="1" id="KW-0472">Membrane</keyword>
<evidence type="ECO:0000256" key="1">
    <source>
        <dbReference type="SAM" id="Phobius"/>
    </source>
</evidence>
<organism evidence="2 3">
    <name type="scientific">Siccibacter turicensis</name>
    <dbReference type="NCBI Taxonomy" id="357233"/>
    <lineage>
        <taxon>Bacteria</taxon>
        <taxon>Pseudomonadati</taxon>
        <taxon>Pseudomonadota</taxon>
        <taxon>Gammaproteobacteria</taxon>
        <taxon>Enterobacterales</taxon>
        <taxon>Enterobacteriaceae</taxon>
        <taxon>Siccibacter</taxon>
    </lineage>
</organism>
<comment type="caution">
    <text evidence="2">The sequence shown here is derived from an EMBL/GenBank/DDBJ whole genome shotgun (WGS) entry which is preliminary data.</text>
</comment>
<accession>A0A2P8VGU3</accession>
<dbReference type="AlphaFoldDB" id="A0A2P8VGU3"/>
<keyword evidence="1" id="KW-0812">Transmembrane</keyword>
<sequence length="206" mass="24169">MIILLKIADMDYIMNILSQYGKELISIIIPFITFTLSNFFNGKAKVSIGELHQFSFLIDEPLKDDEGNVIKEKQLLHTKYYMVINEGREPAKKLELIFNYKNMHLNLWPVRPYTESFDPNGRYVITFEYVAPKESFRCEILSINSELPEMLTSRCEQGVARSILLYPQKIINKYYLKFIQCCVFLGMASFIYIFIMLLQWLITKTG</sequence>
<evidence type="ECO:0000313" key="2">
    <source>
        <dbReference type="EMBL" id="PSN06757.1"/>
    </source>
</evidence>
<protein>
    <submittedName>
        <fullName evidence="2">Uncharacterized protein</fullName>
    </submittedName>
</protein>
<keyword evidence="1" id="KW-1133">Transmembrane helix</keyword>
<keyword evidence="3" id="KW-1185">Reference proteome</keyword>
<name>A0A2P8VGU3_9ENTR</name>
<dbReference type="Proteomes" id="UP000240212">
    <property type="component" value="Unassembled WGS sequence"/>
</dbReference>
<proteinExistence type="predicted"/>